<reference evidence="1" key="2">
    <citation type="journal article" date="2015" name="Fish Shellfish Immunol.">
        <title>Early steps in the European eel (Anguilla anguilla)-Vibrio vulnificus interaction in the gills: Role of the RtxA13 toxin.</title>
        <authorList>
            <person name="Callol A."/>
            <person name="Pajuelo D."/>
            <person name="Ebbesson L."/>
            <person name="Teles M."/>
            <person name="MacKenzie S."/>
            <person name="Amaro C."/>
        </authorList>
    </citation>
    <scope>NUCLEOTIDE SEQUENCE</scope>
</reference>
<reference evidence="1" key="1">
    <citation type="submission" date="2014-11" db="EMBL/GenBank/DDBJ databases">
        <authorList>
            <person name="Amaro Gonzalez C."/>
        </authorList>
    </citation>
    <scope>NUCLEOTIDE SEQUENCE</scope>
</reference>
<organism evidence="1">
    <name type="scientific">Anguilla anguilla</name>
    <name type="common">European freshwater eel</name>
    <name type="synonym">Muraena anguilla</name>
    <dbReference type="NCBI Taxonomy" id="7936"/>
    <lineage>
        <taxon>Eukaryota</taxon>
        <taxon>Metazoa</taxon>
        <taxon>Chordata</taxon>
        <taxon>Craniata</taxon>
        <taxon>Vertebrata</taxon>
        <taxon>Euteleostomi</taxon>
        <taxon>Actinopterygii</taxon>
        <taxon>Neopterygii</taxon>
        <taxon>Teleostei</taxon>
        <taxon>Anguilliformes</taxon>
        <taxon>Anguillidae</taxon>
        <taxon>Anguilla</taxon>
    </lineage>
</organism>
<evidence type="ECO:0000313" key="1">
    <source>
        <dbReference type="EMBL" id="JAH84102.1"/>
    </source>
</evidence>
<sequence length="16" mass="1801">MRNVNLNVICREAVIG</sequence>
<dbReference type="EMBL" id="GBXM01024475">
    <property type="protein sequence ID" value="JAH84102.1"/>
    <property type="molecule type" value="Transcribed_RNA"/>
</dbReference>
<name>A0A0E9W157_ANGAN</name>
<dbReference type="AlphaFoldDB" id="A0A0E9W157"/>
<proteinExistence type="predicted"/>
<protein>
    <submittedName>
        <fullName evidence="1">Uncharacterized protein</fullName>
    </submittedName>
</protein>
<accession>A0A0E9W157</accession>